<dbReference type="Proteomes" id="UP000245962">
    <property type="component" value="Unassembled WGS sequence"/>
</dbReference>
<dbReference type="GO" id="GO:0016020">
    <property type="term" value="C:membrane"/>
    <property type="evidence" value="ECO:0007669"/>
    <property type="project" value="InterPro"/>
</dbReference>
<dbReference type="InterPro" id="IPR027417">
    <property type="entry name" value="P-loop_NTPase"/>
</dbReference>
<gene>
    <name evidence="8" type="ORF">DDV96_05700</name>
</gene>
<evidence type="ECO:0008006" key="10">
    <source>
        <dbReference type="Google" id="ProtNLM"/>
    </source>
</evidence>
<dbReference type="OrthoDB" id="288532at2"/>
<evidence type="ECO:0000256" key="6">
    <source>
        <dbReference type="ARBA" id="ARBA00023136"/>
    </source>
</evidence>
<keyword evidence="2" id="KW-0808">Transferase</keyword>
<evidence type="ECO:0000256" key="5">
    <source>
        <dbReference type="ARBA" id="ARBA00023034"/>
    </source>
</evidence>
<evidence type="ECO:0000313" key="8">
    <source>
        <dbReference type="EMBL" id="PVW15762.1"/>
    </source>
</evidence>
<accession>A0A2U0I3S4</accession>
<dbReference type="GO" id="GO:0016051">
    <property type="term" value="P:carbohydrate biosynthetic process"/>
    <property type="evidence" value="ECO:0007669"/>
    <property type="project" value="InterPro"/>
</dbReference>
<dbReference type="AlphaFoldDB" id="A0A2U0I3S4"/>
<dbReference type="Pfam" id="PF03567">
    <property type="entry name" value="Sulfotransfer_2"/>
    <property type="match status" value="1"/>
</dbReference>
<evidence type="ECO:0000256" key="1">
    <source>
        <dbReference type="ARBA" id="ARBA00004323"/>
    </source>
</evidence>
<dbReference type="EMBL" id="QEHR01000003">
    <property type="protein sequence ID" value="PVW15762.1"/>
    <property type="molecule type" value="Genomic_DNA"/>
</dbReference>
<reference evidence="8 9" key="1">
    <citation type="submission" date="2018-04" db="EMBL/GenBank/DDBJ databases">
        <title>Marixanthomonas spongiae HN-E44 sp. nov., isolated from a marine sponge.</title>
        <authorList>
            <person name="Luo L."/>
            <person name="Zhuang L."/>
        </authorList>
    </citation>
    <scope>NUCLEOTIDE SEQUENCE [LARGE SCALE GENOMIC DNA]</scope>
    <source>
        <strain evidence="8 9">HN-E44</strain>
    </source>
</reference>
<dbReference type="GO" id="GO:0008146">
    <property type="term" value="F:sulfotransferase activity"/>
    <property type="evidence" value="ECO:0007669"/>
    <property type="project" value="InterPro"/>
</dbReference>
<dbReference type="PANTHER" id="PTHR12137:SF54">
    <property type="entry name" value="CARBOHYDRATE SULFOTRANSFERASE"/>
    <property type="match status" value="1"/>
</dbReference>
<comment type="subcellular location">
    <subcellularLocation>
        <location evidence="1">Golgi apparatus membrane</location>
        <topology evidence="1">Single-pass type II membrane protein</topology>
    </subcellularLocation>
</comment>
<dbReference type="SUPFAM" id="SSF52540">
    <property type="entry name" value="P-loop containing nucleoside triphosphate hydrolases"/>
    <property type="match status" value="1"/>
</dbReference>
<keyword evidence="6" id="KW-0472">Membrane</keyword>
<keyword evidence="4" id="KW-1133">Transmembrane helix</keyword>
<dbReference type="InterPro" id="IPR018011">
    <property type="entry name" value="Carb_sulfotrans_8-10"/>
</dbReference>
<name>A0A2U0I3S4_9FLAO</name>
<comment type="caution">
    <text evidence="8">The sequence shown here is derived from an EMBL/GenBank/DDBJ whole genome shotgun (WGS) entry which is preliminary data.</text>
</comment>
<dbReference type="InterPro" id="IPR005331">
    <property type="entry name" value="Sulfotransferase"/>
</dbReference>
<protein>
    <recommendedName>
        <fullName evidence="10">Sulfotransferase family protein</fullName>
    </recommendedName>
</protein>
<keyword evidence="7" id="KW-0325">Glycoprotein</keyword>
<evidence type="ECO:0000256" key="4">
    <source>
        <dbReference type="ARBA" id="ARBA00022989"/>
    </source>
</evidence>
<dbReference type="Gene3D" id="3.40.50.300">
    <property type="entry name" value="P-loop containing nucleotide triphosphate hydrolases"/>
    <property type="match status" value="1"/>
</dbReference>
<sequence length="234" mass="27768">MLIPEHKALFVHIPKTAGQSVENFMLKHLGKNREKDGPGYLLRYNPNPEKGPKRLAHLTAKEYVKYGYLNQEQFETYFKFTIVRNPWERMLSFYKFRGFSSLIGFNTFINRYLPEYFEKEHGFFKPQTDFIFNTQNELLVDFMGRFEQLNADFSIIADHLSIPFSQLPKHNRSIEKGIVSKKSFLLLQKHPKILKHLNFSPQKTLPYQQAYTDASRKLVNRLYERDIDLLGYVF</sequence>
<evidence type="ECO:0000256" key="2">
    <source>
        <dbReference type="ARBA" id="ARBA00022679"/>
    </source>
</evidence>
<dbReference type="PANTHER" id="PTHR12137">
    <property type="entry name" value="CARBOHYDRATE SULFOTRANSFERASE"/>
    <property type="match status" value="1"/>
</dbReference>
<keyword evidence="3" id="KW-0812">Transmembrane</keyword>
<dbReference type="RefSeq" id="WP_116693784.1">
    <property type="nucleotide sequence ID" value="NZ_QEHR01000003.1"/>
</dbReference>
<keyword evidence="5" id="KW-0333">Golgi apparatus</keyword>
<evidence type="ECO:0000313" key="9">
    <source>
        <dbReference type="Proteomes" id="UP000245962"/>
    </source>
</evidence>
<proteinExistence type="predicted"/>
<evidence type="ECO:0000256" key="7">
    <source>
        <dbReference type="ARBA" id="ARBA00023180"/>
    </source>
</evidence>
<evidence type="ECO:0000256" key="3">
    <source>
        <dbReference type="ARBA" id="ARBA00022692"/>
    </source>
</evidence>
<keyword evidence="9" id="KW-1185">Reference proteome</keyword>
<organism evidence="8 9">
    <name type="scientific">Marixanthomonas spongiae</name>
    <dbReference type="NCBI Taxonomy" id="2174845"/>
    <lineage>
        <taxon>Bacteria</taxon>
        <taxon>Pseudomonadati</taxon>
        <taxon>Bacteroidota</taxon>
        <taxon>Flavobacteriia</taxon>
        <taxon>Flavobacteriales</taxon>
        <taxon>Flavobacteriaceae</taxon>
        <taxon>Marixanthomonas</taxon>
    </lineage>
</organism>